<dbReference type="Pfam" id="PF00126">
    <property type="entry name" value="HTH_1"/>
    <property type="match status" value="1"/>
</dbReference>
<sequence>MELRQIQYFIEVAERQHMTEAALALHVAQSAVSKQIANLEAELGVQLFIREGRNIRITPIGKIFLHHAKAAVRAITNAKKEMDEFLDPERGTIRIGFPSSLAAHTLPTVISAFRNQYPHIGFQLRQGSYLHLIDGVNKGDIDLALLGPIPMDQKQIEGKILFLEQIVALVPTTHPLASERSIDLHDLRNDSFVLYPPGFILRDIVIQACTQIGFSPNISFEGEDIDSIKGLVATGLGVTLLPEVTLIDNVPRGTAKIPIRKPNITRNVGIITPKNRKLPPSEQLFYDFVTRFFSLLNDFNN</sequence>
<comment type="similarity">
    <text evidence="1">Belongs to the LysR transcriptional regulatory family.</text>
</comment>
<evidence type="ECO:0000313" key="6">
    <source>
        <dbReference type="EMBL" id="MXQ54154.1"/>
    </source>
</evidence>
<dbReference type="PANTHER" id="PTHR30346">
    <property type="entry name" value="TRANSCRIPTIONAL DUAL REGULATOR HCAR-RELATED"/>
    <property type="match status" value="1"/>
</dbReference>
<dbReference type="SUPFAM" id="SSF46785">
    <property type="entry name" value="Winged helix' DNA-binding domain"/>
    <property type="match status" value="1"/>
</dbReference>
<keyword evidence="3" id="KW-0238">DNA-binding</keyword>
<evidence type="ECO:0000259" key="5">
    <source>
        <dbReference type="PROSITE" id="PS50931"/>
    </source>
</evidence>
<comment type="caution">
    <text evidence="6">The sequence shown here is derived from an EMBL/GenBank/DDBJ whole genome shotgun (WGS) entry which is preliminary data.</text>
</comment>
<dbReference type="SUPFAM" id="SSF53850">
    <property type="entry name" value="Periplasmic binding protein-like II"/>
    <property type="match status" value="1"/>
</dbReference>
<evidence type="ECO:0000313" key="7">
    <source>
        <dbReference type="Proteomes" id="UP000430692"/>
    </source>
</evidence>
<dbReference type="PANTHER" id="PTHR30346:SF28">
    <property type="entry name" value="HTH-TYPE TRANSCRIPTIONAL REGULATOR CYNR"/>
    <property type="match status" value="1"/>
</dbReference>
<protein>
    <submittedName>
        <fullName evidence="6">LysR family transcriptional regulator</fullName>
    </submittedName>
</protein>
<dbReference type="EMBL" id="WUUL01000006">
    <property type="protein sequence ID" value="MXQ54154.1"/>
    <property type="molecule type" value="Genomic_DNA"/>
</dbReference>
<keyword evidence="4" id="KW-0804">Transcription</keyword>
<dbReference type="Gene3D" id="3.40.190.290">
    <property type="match status" value="1"/>
</dbReference>
<gene>
    <name evidence="6" type="ORF">GSM42_10595</name>
</gene>
<dbReference type="Proteomes" id="UP000430692">
    <property type="component" value="Unassembled WGS sequence"/>
</dbReference>
<dbReference type="FunFam" id="1.10.10.10:FF:000001">
    <property type="entry name" value="LysR family transcriptional regulator"/>
    <property type="match status" value="1"/>
</dbReference>
<dbReference type="InterPro" id="IPR036388">
    <property type="entry name" value="WH-like_DNA-bd_sf"/>
</dbReference>
<feature type="domain" description="HTH lysR-type" evidence="5">
    <location>
        <begin position="1"/>
        <end position="58"/>
    </location>
</feature>
<evidence type="ECO:0000256" key="2">
    <source>
        <dbReference type="ARBA" id="ARBA00023015"/>
    </source>
</evidence>
<organism evidence="6 7">
    <name type="scientific">Shimazuella alba</name>
    <dbReference type="NCBI Taxonomy" id="2690964"/>
    <lineage>
        <taxon>Bacteria</taxon>
        <taxon>Bacillati</taxon>
        <taxon>Bacillota</taxon>
        <taxon>Bacilli</taxon>
        <taxon>Bacillales</taxon>
        <taxon>Thermoactinomycetaceae</taxon>
        <taxon>Shimazuella</taxon>
    </lineage>
</organism>
<dbReference type="GO" id="GO:0003700">
    <property type="term" value="F:DNA-binding transcription factor activity"/>
    <property type="evidence" value="ECO:0007669"/>
    <property type="project" value="InterPro"/>
</dbReference>
<dbReference type="GO" id="GO:0003677">
    <property type="term" value="F:DNA binding"/>
    <property type="evidence" value="ECO:0007669"/>
    <property type="project" value="UniProtKB-KW"/>
</dbReference>
<dbReference type="PRINTS" id="PR00039">
    <property type="entry name" value="HTHLYSR"/>
</dbReference>
<evidence type="ECO:0000256" key="1">
    <source>
        <dbReference type="ARBA" id="ARBA00009437"/>
    </source>
</evidence>
<keyword evidence="7" id="KW-1185">Reference proteome</keyword>
<proteinExistence type="inferred from homology"/>
<evidence type="ECO:0000256" key="3">
    <source>
        <dbReference type="ARBA" id="ARBA00023125"/>
    </source>
</evidence>
<dbReference type="InterPro" id="IPR000847">
    <property type="entry name" value="LysR_HTH_N"/>
</dbReference>
<dbReference type="Pfam" id="PF03466">
    <property type="entry name" value="LysR_substrate"/>
    <property type="match status" value="1"/>
</dbReference>
<dbReference type="InterPro" id="IPR036390">
    <property type="entry name" value="WH_DNA-bd_sf"/>
</dbReference>
<reference evidence="6 7" key="1">
    <citation type="submission" date="2019-12" db="EMBL/GenBank/DDBJ databases">
        <title>Whole-genome analyses of novel actinobacteria.</title>
        <authorList>
            <person name="Sahin N."/>
            <person name="Saygin H."/>
        </authorList>
    </citation>
    <scope>NUCLEOTIDE SEQUENCE [LARGE SCALE GENOMIC DNA]</scope>
    <source>
        <strain evidence="6 7">KC615</strain>
    </source>
</reference>
<dbReference type="Gene3D" id="1.10.10.10">
    <property type="entry name" value="Winged helix-like DNA-binding domain superfamily/Winged helix DNA-binding domain"/>
    <property type="match status" value="1"/>
</dbReference>
<dbReference type="RefSeq" id="WP_160801511.1">
    <property type="nucleotide sequence ID" value="NZ_WUUL01000006.1"/>
</dbReference>
<dbReference type="InterPro" id="IPR005119">
    <property type="entry name" value="LysR_subst-bd"/>
</dbReference>
<dbReference type="CDD" id="cd08434">
    <property type="entry name" value="PBP2_GltC_like"/>
    <property type="match status" value="1"/>
</dbReference>
<accession>A0A6I4W0D4</accession>
<keyword evidence="2" id="KW-0805">Transcription regulation</keyword>
<dbReference type="PROSITE" id="PS50931">
    <property type="entry name" value="HTH_LYSR"/>
    <property type="match status" value="1"/>
</dbReference>
<dbReference type="GO" id="GO:0032993">
    <property type="term" value="C:protein-DNA complex"/>
    <property type="evidence" value="ECO:0007669"/>
    <property type="project" value="TreeGrafter"/>
</dbReference>
<dbReference type="AlphaFoldDB" id="A0A6I4W0D4"/>
<name>A0A6I4W0D4_9BACL</name>
<evidence type="ECO:0000256" key="4">
    <source>
        <dbReference type="ARBA" id="ARBA00023163"/>
    </source>
</evidence>